<dbReference type="SUPFAM" id="SSF51569">
    <property type="entry name" value="Aldolase"/>
    <property type="match status" value="1"/>
</dbReference>
<dbReference type="PANTHER" id="PTHR12128">
    <property type="entry name" value="DIHYDRODIPICOLINATE SYNTHASE"/>
    <property type="match status" value="1"/>
</dbReference>
<organism evidence="3 4">
    <name type="scientific">Fredinandcohnia salidurans</name>
    <dbReference type="NCBI Taxonomy" id="2595041"/>
    <lineage>
        <taxon>Bacteria</taxon>
        <taxon>Bacillati</taxon>
        <taxon>Bacillota</taxon>
        <taxon>Bacilli</taxon>
        <taxon>Bacillales</taxon>
        <taxon>Bacillaceae</taxon>
        <taxon>Fredinandcohnia</taxon>
    </lineage>
</organism>
<dbReference type="Proteomes" id="UP001597227">
    <property type="component" value="Unassembled WGS sequence"/>
</dbReference>
<dbReference type="CDD" id="cd00408">
    <property type="entry name" value="DHDPS-like"/>
    <property type="match status" value="1"/>
</dbReference>
<dbReference type="EMBL" id="JBHUEK010000034">
    <property type="protein sequence ID" value="MFD1781467.1"/>
    <property type="molecule type" value="Genomic_DNA"/>
</dbReference>
<proteinExistence type="inferred from homology"/>
<evidence type="ECO:0000313" key="4">
    <source>
        <dbReference type="Proteomes" id="UP001597227"/>
    </source>
</evidence>
<dbReference type="Pfam" id="PF00701">
    <property type="entry name" value="DHDPS"/>
    <property type="match status" value="1"/>
</dbReference>
<evidence type="ECO:0000256" key="1">
    <source>
        <dbReference type="ARBA" id="ARBA00023239"/>
    </source>
</evidence>
<evidence type="ECO:0000313" key="3">
    <source>
        <dbReference type="EMBL" id="MFD1781467.1"/>
    </source>
</evidence>
<dbReference type="InterPro" id="IPR013785">
    <property type="entry name" value="Aldolase_TIM"/>
</dbReference>
<dbReference type="SMART" id="SM01130">
    <property type="entry name" value="DHDPS"/>
    <property type="match status" value="1"/>
</dbReference>
<comment type="similarity">
    <text evidence="2">Belongs to the DapA family.</text>
</comment>
<keyword evidence="4" id="KW-1185">Reference proteome</keyword>
<dbReference type="InterPro" id="IPR002220">
    <property type="entry name" value="DapA-like"/>
</dbReference>
<sequence>MNYADWKEKFETISGITITPFKKDSREIDWDGVKENVEFLIQRGVKVIVPCGNTSEFYSLTIEEAKEEIKRVVEYVDGRAVVLAGIGYSVETAIDMGNYAKAVGADSVMIHMPIHPYITNEGAYEYFKSIIEGVNLPSCIYFKDPNLSDDVLVKLAPLEKLVAVKYAVNDLPRFTNTVQTVSSEHHIAWICGTAEKWAPFFYNAGAVGFTSGLVNLYPEKSFEMLNALKSKNEEIVWKVWKEVVPFENLRAKYNSGNNVVVIKEAMEQIGLNAGITRQPVSALNEADRKELTELLESWGFVPNLVK</sequence>
<comment type="caution">
    <text evidence="3">The sequence shown here is derived from an EMBL/GenBank/DDBJ whole genome shotgun (WGS) entry which is preliminary data.</text>
</comment>
<keyword evidence="1 2" id="KW-0456">Lyase</keyword>
<dbReference type="PANTHER" id="PTHR12128:SF19">
    <property type="entry name" value="5-DEHYDRO-4-DEOXYGLUCARATE DEHYDRATASE 2-RELATED"/>
    <property type="match status" value="1"/>
</dbReference>
<dbReference type="RefSeq" id="WP_388041689.1">
    <property type="nucleotide sequence ID" value="NZ_JBHUEK010000034.1"/>
</dbReference>
<dbReference type="Gene3D" id="3.20.20.70">
    <property type="entry name" value="Aldolase class I"/>
    <property type="match status" value="1"/>
</dbReference>
<reference evidence="4" key="1">
    <citation type="journal article" date="2019" name="Int. J. Syst. Evol. Microbiol.">
        <title>The Global Catalogue of Microorganisms (GCM) 10K type strain sequencing project: providing services to taxonomists for standard genome sequencing and annotation.</title>
        <authorList>
            <consortium name="The Broad Institute Genomics Platform"/>
            <consortium name="The Broad Institute Genome Sequencing Center for Infectious Disease"/>
            <person name="Wu L."/>
            <person name="Ma J."/>
        </authorList>
    </citation>
    <scope>NUCLEOTIDE SEQUENCE [LARGE SCALE GENOMIC DNA]</scope>
    <source>
        <strain evidence="4">CCUG 15531</strain>
    </source>
</reference>
<accession>A0ABW4MU16</accession>
<gene>
    <name evidence="3" type="ORF">ACFSFW_22735</name>
</gene>
<name>A0ABW4MU16_9BACI</name>
<evidence type="ECO:0000256" key="2">
    <source>
        <dbReference type="PIRNR" id="PIRNR001365"/>
    </source>
</evidence>
<protein>
    <submittedName>
        <fullName evidence="3">Dihydrodipicolinate synthase family protein</fullName>
    </submittedName>
</protein>
<dbReference type="PIRSF" id="PIRSF001365">
    <property type="entry name" value="DHDPS"/>
    <property type="match status" value="1"/>
</dbReference>